<keyword evidence="2" id="KW-1185">Reference proteome</keyword>
<dbReference type="RefSeq" id="WP_204499729.1">
    <property type="nucleotide sequence ID" value="NZ_JAFBDR010000011.1"/>
</dbReference>
<dbReference type="EMBL" id="JAFBDR010000011">
    <property type="protein sequence ID" value="MBM7571805.1"/>
    <property type="molecule type" value="Genomic_DNA"/>
</dbReference>
<reference evidence="1 2" key="1">
    <citation type="submission" date="2021-01" db="EMBL/GenBank/DDBJ databases">
        <title>Genomic Encyclopedia of Type Strains, Phase IV (KMG-IV): sequencing the most valuable type-strain genomes for metagenomic binning, comparative biology and taxonomic classification.</title>
        <authorList>
            <person name="Goeker M."/>
        </authorList>
    </citation>
    <scope>NUCLEOTIDE SEQUENCE [LARGE SCALE GENOMIC DNA]</scope>
    <source>
        <strain evidence="1 2">DSM 23711</strain>
    </source>
</reference>
<evidence type="ECO:0000313" key="1">
    <source>
        <dbReference type="EMBL" id="MBM7571805.1"/>
    </source>
</evidence>
<protein>
    <recommendedName>
        <fullName evidence="3">Flagellar hook-length control protein-like C-terminal domain-containing protein</fullName>
    </recommendedName>
</protein>
<gene>
    <name evidence="1" type="ORF">JOC48_002306</name>
</gene>
<dbReference type="Proteomes" id="UP001296943">
    <property type="component" value="Unassembled WGS sequence"/>
</dbReference>
<comment type="caution">
    <text evidence="1">The sequence shown here is derived from an EMBL/GenBank/DDBJ whole genome shotgun (WGS) entry which is preliminary data.</text>
</comment>
<organism evidence="1 2">
    <name type="scientific">Aquibacillus albus</name>
    <dbReference type="NCBI Taxonomy" id="1168171"/>
    <lineage>
        <taxon>Bacteria</taxon>
        <taxon>Bacillati</taxon>
        <taxon>Bacillota</taxon>
        <taxon>Bacilli</taxon>
        <taxon>Bacillales</taxon>
        <taxon>Bacillaceae</taxon>
        <taxon>Aquibacillus</taxon>
    </lineage>
</organism>
<accession>A0ABS2N0Y2</accession>
<name>A0ABS2N0Y2_9BACI</name>
<proteinExistence type="predicted"/>
<evidence type="ECO:0008006" key="3">
    <source>
        <dbReference type="Google" id="ProtNLM"/>
    </source>
</evidence>
<evidence type="ECO:0000313" key="2">
    <source>
        <dbReference type="Proteomes" id="UP001296943"/>
    </source>
</evidence>
<sequence>MTRVNFFSGKAPHQIHGQSSIFKNDTSLRPGQLLVGKVTNIYPNQQAQVLINGRPFVANLQTSILLNEEYWFQIKSISSVIQLKVLSDKPVSKRNQMDILLKSIGLPATKEYQQAVSMLLDENIPLEQSSLRQLSNLLNELDRPLSSKVFAFMSSRGFPMQLSIYDALFSKETFDLGEQMKQLIPELKVLTKKNSSHESLLKRLLSFTNVDNTADSRSLWNILFSEAYNKDPNIYLLLKSANILPESMDFSEWKAFLEMRDQYNQTSSLNEAISSLLSLIQTEKDSASPSHKHINDYLLEAFKNLLYKQLPPNIEKTLIHLLANNMTQQQHESLSNVKDDFFIQFKNTVYFLGLTDENNIKNNDFDISRQPFEQSLKSLLLQVVNDDGSMEEKLNPLLKMINGIQLASFSEEDHFTQVSLQIPGGKLGVDSDIYLDMEGKKNNAGEINPDFCRVVFYLELKNIGETMIDMQIQKRLVKLTIRNKNSEVAPILMKLKPMIKHALENINYQLSSVQFRGFDDDEIGASSTVQSSFKPKNQGVDYRI</sequence>